<dbReference type="GO" id="GO:0022857">
    <property type="term" value="F:transmembrane transporter activity"/>
    <property type="evidence" value="ECO:0007669"/>
    <property type="project" value="InterPro"/>
</dbReference>
<evidence type="ECO:0000313" key="9">
    <source>
        <dbReference type="EMBL" id="TXL68421.1"/>
    </source>
</evidence>
<evidence type="ECO:0000256" key="2">
    <source>
        <dbReference type="ARBA" id="ARBA00022448"/>
    </source>
</evidence>
<reference evidence="9 10" key="1">
    <citation type="submission" date="2019-06" db="EMBL/GenBank/DDBJ databases">
        <title>Quisquiliibacterium sp. nov., isolated from a maize field.</title>
        <authorList>
            <person name="Lin S.-Y."/>
            <person name="Tsai C.-F."/>
            <person name="Young C.-C."/>
        </authorList>
    </citation>
    <scope>NUCLEOTIDE SEQUENCE [LARGE SCALE GENOMIC DNA]</scope>
    <source>
        <strain evidence="9 10">CC-CFT501</strain>
    </source>
</reference>
<keyword evidence="6 7" id="KW-0472">Membrane</keyword>
<evidence type="ECO:0000256" key="3">
    <source>
        <dbReference type="ARBA" id="ARBA00022475"/>
    </source>
</evidence>
<dbReference type="Proteomes" id="UP000321548">
    <property type="component" value="Unassembled WGS sequence"/>
</dbReference>
<dbReference type="SUPFAM" id="SSF103473">
    <property type="entry name" value="MFS general substrate transporter"/>
    <property type="match status" value="1"/>
</dbReference>
<dbReference type="Gene3D" id="1.20.1250.20">
    <property type="entry name" value="MFS general substrate transporter like domains"/>
    <property type="match status" value="1"/>
</dbReference>
<evidence type="ECO:0000259" key="8">
    <source>
        <dbReference type="PROSITE" id="PS50850"/>
    </source>
</evidence>
<feature type="transmembrane region" description="Helical" evidence="7">
    <location>
        <begin position="181"/>
        <end position="201"/>
    </location>
</feature>
<dbReference type="GO" id="GO:0005886">
    <property type="term" value="C:plasma membrane"/>
    <property type="evidence" value="ECO:0007669"/>
    <property type="project" value="UniProtKB-SubCell"/>
</dbReference>
<keyword evidence="2" id="KW-0813">Transport</keyword>
<feature type="transmembrane region" description="Helical" evidence="7">
    <location>
        <begin position="118"/>
        <end position="142"/>
    </location>
</feature>
<feature type="transmembrane region" description="Helical" evidence="7">
    <location>
        <begin position="154"/>
        <end position="175"/>
    </location>
</feature>
<name>A0A5C8P439_9BURK</name>
<evidence type="ECO:0000256" key="7">
    <source>
        <dbReference type="SAM" id="Phobius"/>
    </source>
</evidence>
<accession>A0A5C8P439</accession>
<feature type="transmembrane region" description="Helical" evidence="7">
    <location>
        <begin position="93"/>
        <end position="112"/>
    </location>
</feature>
<keyword evidence="5 7" id="KW-1133">Transmembrane helix</keyword>
<feature type="transmembrane region" description="Helical" evidence="7">
    <location>
        <begin position="465"/>
        <end position="484"/>
    </location>
</feature>
<evidence type="ECO:0000256" key="1">
    <source>
        <dbReference type="ARBA" id="ARBA00004651"/>
    </source>
</evidence>
<feature type="transmembrane region" description="Helical" evidence="7">
    <location>
        <begin position="377"/>
        <end position="402"/>
    </location>
</feature>
<dbReference type="Gene3D" id="1.20.1720.10">
    <property type="entry name" value="Multidrug resistance protein D"/>
    <property type="match status" value="1"/>
</dbReference>
<organism evidence="9 10">
    <name type="scientific">Zeimonas arvi</name>
    <dbReference type="NCBI Taxonomy" id="2498847"/>
    <lineage>
        <taxon>Bacteria</taxon>
        <taxon>Pseudomonadati</taxon>
        <taxon>Pseudomonadota</taxon>
        <taxon>Betaproteobacteria</taxon>
        <taxon>Burkholderiales</taxon>
        <taxon>Burkholderiaceae</taxon>
        <taxon>Zeimonas</taxon>
    </lineage>
</organism>
<feature type="transmembrane region" description="Helical" evidence="7">
    <location>
        <begin position="414"/>
        <end position="434"/>
    </location>
</feature>
<dbReference type="Pfam" id="PF07690">
    <property type="entry name" value="MFS_1"/>
    <property type="match status" value="1"/>
</dbReference>
<feature type="domain" description="Major facilitator superfamily (MFS) profile" evidence="8">
    <location>
        <begin position="28"/>
        <end position="489"/>
    </location>
</feature>
<protein>
    <submittedName>
        <fullName evidence="9">MFS transporter</fullName>
    </submittedName>
</protein>
<dbReference type="InterPro" id="IPR020846">
    <property type="entry name" value="MFS_dom"/>
</dbReference>
<dbReference type="InterPro" id="IPR036259">
    <property type="entry name" value="MFS_trans_sf"/>
</dbReference>
<dbReference type="EMBL" id="VDUY01000001">
    <property type="protein sequence ID" value="TXL68421.1"/>
    <property type="molecule type" value="Genomic_DNA"/>
</dbReference>
<dbReference type="PANTHER" id="PTHR23501:SF197">
    <property type="entry name" value="COMD"/>
    <property type="match status" value="1"/>
</dbReference>
<sequence>MPHRAHPDLTEGDTGRPAPLTEAEVTRVVLGLLLALFLAAIDQTIVSVALVSIARDIGGFELVPWVVSGYLVASTVSTPIYGKLSDLYGRRPLLSVAIAIYMLAALLCALAQSMPQLVAFRILQGLGGGGLIALSQATIADIVPGAQRGRYQGYLSGVFAVAAVAGPVLGGYLTFYLSWRAIFWQAVPLAIAAFLISRRAMLRLSARGERRPIDWLGALLLAAGLSALMIALTRIGQGHGWDSPSTLLLAGLSALSLIACALREQVAPEPILPPDLFTSRTVILCYLLAGLAFFVLVGNSVLLPIWMQSLGGAGADEVALRMLPLTLAVPAGAFVSGRTMMRTAGYRPLMLWGSVLSLAAAAALPFIPVAADLPAALAMTLLGLGLGLQMPASLVAVQSAVAPRQMGIATAVSALFRTLGGAVGIAILTAVLFAQVRAARGLSAGEATGPLADVAAETLQAGFRGAFGVTLGVAVLSLIVAWAIPARTLLAAPESSSTGPRG</sequence>
<keyword evidence="3" id="KW-1003">Cell membrane</keyword>
<feature type="transmembrane region" description="Helical" evidence="7">
    <location>
        <begin position="28"/>
        <end position="50"/>
    </location>
</feature>
<evidence type="ECO:0000256" key="4">
    <source>
        <dbReference type="ARBA" id="ARBA00022692"/>
    </source>
</evidence>
<evidence type="ECO:0000256" key="6">
    <source>
        <dbReference type="ARBA" id="ARBA00023136"/>
    </source>
</evidence>
<feature type="transmembrane region" description="Helical" evidence="7">
    <location>
        <begin position="213"/>
        <end position="232"/>
    </location>
</feature>
<keyword evidence="4 7" id="KW-0812">Transmembrane</keyword>
<feature type="transmembrane region" description="Helical" evidence="7">
    <location>
        <begin position="244"/>
        <end position="262"/>
    </location>
</feature>
<dbReference type="InterPro" id="IPR011701">
    <property type="entry name" value="MFS"/>
</dbReference>
<comment type="caution">
    <text evidence="9">The sequence shown here is derived from an EMBL/GenBank/DDBJ whole genome shotgun (WGS) entry which is preliminary data.</text>
</comment>
<comment type="subcellular location">
    <subcellularLocation>
        <location evidence="1">Cell membrane</location>
        <topology evidence="1">Multi-pass membrane protein</topology>
    </subcellularLocation>
</comment>
<dbReference type="PRINTS" id="PR01036">
    <property type="entry name" value="TCRTETB"/>
</dbReference>
<feature type="transmembrane region" description="Helical" evidence="7">
    <location>
        <begin position="349"/>
        <end position="371"/>
    </location>
</feature>
<dbReference type="OrthoDB" id="9807274at2"/>
<feature type="transmembrane region" description="Helical" evidence="7">
    <location>
        <begin position="318"/>
        <end position="337"/>
    </location>
</feature>
<proteinExistence type="predicted"/>
<gene>
    <name evidence="9" type="ORF">FHP08_01675</name>
</gene>
<dbReference type="AlphaFoldDB" id="A0A5C8P439"/>
<evidence type="ECO:0000256" key="5">
    <source>
        <dbReference type="ARBA" id="ARBA00022989"/>
    </source>
</evidence>
<evidence type="ECO:0000313" key="10">
    <source>
        <dbReference type="Proteomes" id="UP000321548"/>
    </source>
</evidence>
<feature type="transmembrane region" description="Helical" evidence="7">
    <location>
        <begin position="62"/>
        <end position="81"/>
    </location>
</feature>
<keyword evidence="10" id="KW-1185">Reference proteome</keyword>
<dbReference type="PANTHER" id="PTHR23501">
    <property type="entry name" value="MAJOR FACILITATOR SUPERFAMILY"/>
    <property type="match status" value="1"/>
</dbReference>
<dbReference type="FunFam" id="1.20.1720.10:FF:000004">
    <property type="entry name" value="EmrB/QacA family drug resistance transporter"/>
    <property type="match status" value="1"/>
</dbReference>
<feature type="transmembrane region" description="Helical" evidence="7">
    <location>
        <begin position="283"/>
        <end position="306"/>
    </location>
</feature>
<dbReference type="PROSITE" id="PS50850">
    <property type="entry name" value="MFS"/>
    <property type="match status" value="1"/>
</dbReference>